<feature type="domain" description="SnoaL-like" evidence="1">
    <location>
        <begin position="16"/>
        <end position="114"/>
    </location>
</feature>
<dbReference type="InterPro" id="IPR032710">
    <property type="entry name" value="NTF2-like_dom_sf"/>
</dbReference>
<dbReference type="Proteomes" id="UP000483035">
    <property type="component" value="Unassembled WGS sequence"/>
</dbReference>
<dbReference type="SUPFAM" id="SSF54427">
    <property type="entry name" value="NTF2-like"/>
    <property type="match status" value="1"/>
</dbReference>
<proteinExistence type="predicted"/>
<evidence type="ECO:0000313" key="2">
    <source>
        <dbReference type="EMBL" id="NEI72243.1"/>
    </source>
</evidence>
<accession>A0A6L9U8F4</accession>
<comment type="caution">
    <text evidence="2">The sequence shown here is derived from an EMBL/GenBank/DDBJ whole genome shotgun (WGS) entry which is preliminary data.</text>
</comment>
<dbReference type="InterPro" id="IPR037401">
    <property type="entry name" value="SnoaL-like"/>
</dbReference>
<reference evidence="2 3" key="1">
    <citation type="submission" date="2019-12" db="EMBL/GenBank/DDBJ databases">
        <title>Rhizobium genotypes associated with high levels of biological nitrogen fixation by grain legumes in a temperate-maritime cropping system.</title>
        <authorList>
            <person name="Maluk M."/>
            <person name="Francesc Ferrando Molina F."/>
            <person name="Lopez Del Egido L."/>
            <person name="Lafos M."/>
            <person name="Langarica-Fuentes A."/>
            <person name="Gebre Yohannes G."/>
            <person name="Young M.W."/>
            <person name="Martin P."/>
            <person name="Gantlett R."/>
            <person name="Kenicer G."/>
            <person name="Hawes C."/>
            <person name="Begg G.S."/>
            <person name="Quilliam R.S."/>
            <person name="Squire G.R."/>
            <person name="Poole P.S."/>
            <person name="Young P.W."/>
            <person name="Iannetta P.M."/>
            <person name="James E.K."/>
        </authorList>
    </citation>
    <scope>NUCLEOTIDE SEQUENCE [LARGE SCALE GENOMIC DNA]</scope>
    <source>
        <strain evidence="2 3">JHI1118</strain>
    </source>
</reference>
<dbReference type="RefSeq" id="WP_163989360.1">
    <property type="nucleotide sequence ID" value="NZ_WUEY01000011.1"/>
</dbReference>
<organism evidence="2 3">
    <name type="scientific">Rhizobium lusitanum</name>
    <dbReference type="NCBI Taxonomy" id="293958"/>
    <lineage>
        <taxon>Bacteria</taxon>
        <taxon>Pseudomonadati</taxon>
        <taxon>Pseudomonadota</taxon>
        <taxon>Alphaproteobacteria</taxon>
        <taxon>Hyphomicrobiales</taxon>
        <taxon>Rhizobiaceae</taxon>
        <taxon>Rhizobium/Agrobacterium group</taxon>
        <taxon>Rhizobium</taxon>
    </lineage>
</organism>
<name>A0A6L9U8F4_9HYPH</name>
<sequence length="138" mass="15258">MTKTAMTQEEVHDLLRRMFDAFTNPATKAEQFAELLTPDCIQRVDGKQLDYEGFLRHSEALKASLVSSSVTFEHIVTDGVSAATVHIAEAVKTGGERIRLKVVAYYQFCGNRISLVDELTHLVEGSAQDQDLGSRMPG</sequence>
<dbReference type="EMBL" id="WUEY01000011">
    <property type="protein sequence ID" value="NEI72243.1"/>
    <property type="molecule type" value="Genomic_DNA"/>
</dbReference>
<evidence type="ECO:0000313" key="3">
    <source>
        <dbReference type="Proteomes" id="UP000483035"/>
    </source>
</evidence>
<protein>
    <submittedName>
        <fullName evidence="2">Nuclear transport factor 2 family protein</fullName>
    </submittedName>
</protein>
<dbReference type="Pfam" id="PF12680">
    <property type="entry name" value="SnoaL_2"/>
    <property type="match status" value="1"/>
</dbReference>
<gene>
    <name evidence="2" type="ORF">GR212_21905</name>
</gene>
<dbReference type="AlphaFoldDB" id="A0A6L9U8F4"/>
<evidence type="ECO:0000259" key="1">
    <source>
        <dbReference type="Pfam" id="PF12680"/>
    </source>
</evidence>
<dbReference type="Gene3D" id="3.10.450.50">
    <property type="match status" value="1"/>
</dbReference>